<feature type="compositionally biased region" description="Pro residues" evidence="1">
    <location>
        <begin position="53"/>
        <end position="68"/>
    </location>
</feature>
<comment type="caution">
    <text evidence="3">The sequence shown here is derived from an EMBL/GenBank/DDBJ whole genome shotgun (WGS) entry which is preliminary data.</text>
</comment>
<feature type="region of interest" description="Disordered" evidence="1">
    <location>
        <begin position="1"/>
        <end position="84"/>
    </location>
</feature>
<proteinExistence type="predicted"/>
<organism evidence="3 4">
    <name type="scientific">Actinocorallia longicatena</name>
    <dbReference type="NCBI Taxonomy" id="111803"/>
    <lineage>
        <taxon>Bacteria</taxon>
        <taxon>Bacillati</taxon>
        <taxon>Actinomycetota</taxon>
        <taxon>Actinomycetes</taxon>
        <taxon>Streptosporangiales</taxon>
        <taxon>Thermomonosporaceae</taxon>
        <taxon>Actinocorallia</taxon>
    </lineage>
</organism>
<gene>
    <name evidence="3" type="ORF">GCM10010468_58940</name>
</gene>
<name>A0ABP6QKQ8_9ACTN</name>
<sequence>MSGWTPPPQQPGYGGGQQPPQQPPYGGQPQQPYGQPQQPQQPYGQPQQQPYGQPTPPPFGQPTPPPFGQPYGAQTPPPFIPAQRRRSNGGPLLLILGGAVVLIIVAVIAVVALSGGSTSGSKYTISAPTSAGGYPQSNDSTSTAIVNGFKQQVGSSIPGKVVTNTYDAGGNKVTFIGVTATSKINDAGSFEKGLQSGAAGTTVTFHETTSGGAGTAKCAEITAATVTIPLCYWKTDYTLGMLMGLPNVAAGSTEAIGWSQLSDIMRQIRPDVEKKA</sequence>
<evidence type="ECO:0000313" key="3">
    <source>
        <dbReference type="EMBL" id="GAA3229176.1"/>
    </source>
</evidence>
<keyword evidence="2" id="KW-1133">Transmembrane helix</keyword>
<keyword evidence="4" id="KW-1185">Reference proteome</keyword>
<keyword evidence="2" id="KW-0472">Membrane</keyword>
<reference evidence="4" key="1">
    <citation type="journal article" date="2019" name="Int. J. Syst. Evol. Microbiol.">
        <title>The Global Catalogue of Microorganisms (GCM) 10K type strain sequencing project: providing services to taxonomists for standard genome sequencing and annotation.</title>
        <authorList>
            <consortium name="The Broad Institute Genomics Platform"/>
            <consortium name="The Broad Institute Genome Sequencing Center for Infectious Disease"/>
            <person name="Wu L."/>
            <person name="Ma J."/>
        </authorList>
    </citation>
    <scope>NUCLEOTIDE SEQUENCE [LARGE SCALE GENOMIC DNA]</scope>
    <source>
        <strain evidence="4">JCM 9377</strain>
    </source>
</reference>
<evidence type="ECO:0000256" key="2">
    <source>
        <dbReference type="SAM" id="Phobius"/>
    </source>
</evidence>
<dbReference type="EMBL" id="BAAAUV010000019">
    <property type="protein sequence ID" value="GAA3229176.1"/>
    <property type="molecule type" value="Genomic_DNA"/>
</dbReference>
<keyword evidence="2" id="KW-0812">Transmembrane</keyword>
<evidence type="ECO:0000313" key="4">
    <source>
        <dbReference type="Proteomes" id="UP001501237"/>
    </source>
</evidence>
<feature type="compositionally biased region" description="Pro residues" evidence="1">
    <location>
        <begin position="1"/>
        <end position="10"/>
    </location>
</feature>
<dbReference type="Proteomes" id="UP001501237">
    <property type="component" value="Unassembled WGS sequence"/>
</dbReference>
<accession>A0ABP6QKQ8</accession>
<dbReference type="RefSeq" id="WP_344834790.1">
    <property type="nucleotide sequence ID" value="NZ_BAAAUV010000019.1"/>
</dbReference>
<dbReference type="SUPFAM" id="SSF81995">
    <property type="entry name" value="beta-sandwich domain of Sec23/24"/>
    <property type="match status" value="1"/>
</dbReference>
<protein>
    <submittedName>
        <fullName evidence="3">Uncharacterized protein</fullName>
    </submittedName>
</protein>
<evidence type="ECO:0000256" key="1">
    <source>
        <dbReference type="SAM" id="MobiDB-lite"/>
    </source>
</evidence>
<feature type="transmembrane region" description="Helical" evidence="2">
    <location>
        <begin position="92"/>
        <end position="113"/>
    </location>
</feature>
<feature type="compositionally biased region" description="Low complexity" evidence="1">
    <location>
        <begin position="24"/>
        <end position="52"/>
    </location>
</feature>